<keyword evidence="3" id="KW-0446">Lipid-binding</keyword>
<evidence type="ECO:0000256" key="2">
    <source>
        <dbReference type="ARBA" id="ARBA00023055"/>
    </source>
</evidence>
<dbReference type="PROSITE" id="PS50003">
    <property type="entry name" value="PH_DOMAIN"/>
    <property type="match status" value="1"/>
</dbReference>
<evidence type="ECO:0000256" key="3">
    <source>
        <dbReference type="ARBA" id="ARBA00023121"/>
    </source>
</evidence>
<dbReference type="Gene3D" id="2.30.29.30">
    <property type="entry name" value="Pleckstrin-homology domain (PH domain)/Phosphotyrosine-binding domain (PTB)"/>
    <property type="match status" value="1"/>
</dbReference>
<dbReference type="GO" id="GO:0005829">
    <property type="term" value="C:cytosol"/>
    <property type="evidence" value="ECO:0007669"/>
    <property type="project" value="TreeGrafter"/>
</dbReference>
<evidence type="ECO:0000259" key="4">
    <source>
        <dbReference type="PROSITE" id="PS50003"/>
    </source>
</evidence>
<dbReference type="FunFam" id="2.30.29.30:FF:000450">
    <property type="entry name" value="Oxysterol-binding protein"/>
    <property type="match status" value="1"/>
</dbReference>
<gene>
    <name evidence="5" type="ORF">V5799_018923</name>
</gene>
<dbReference type="EMBL" id="JARKHS020009476">
    <property type="protein sequence ID" value="KAK8779738.1"/>
    <property type="molecule type" value="Genomic_DNA"/>
</dbReference>
<protein>
    <recommendedName>
        <fullName evidence="4">PH domain-containing protein</fullName>
    </recommendedName>
</protein>
<feature type="domain" description="PH" evidence="4">
    <location>
        <begin position="26"/>
        <end position="123"/>
    </location>
</feature>
<sequence>MSLLCGMSDEPPRNHGCHGRQVNMAASSVEGPLSKWTNVMKGWQYRWFVLDDNAGLLSYYTSKENMARGARRGCVRLQGAVIGIDDEDDSTFTIRVDRKIFHFQARDAEERERWVRALEDTILRHTLQRQPNTRLWDQTGIVAPTQHNFDTKLTEADSYLQLLIEQIRVGDKYVLHDFVVFCWHLRLMVLNRCRRSYSRHEGLLSG</sequence>
<reference evidence="5 6" key="1">
    <citation type="journal article" date="2023" name="Arcadia Sci">
        <title>De novo assembly of a long-read Amblyomma americanum tick genome.</title>
        <authorList>
            <person name="Chou S."/>
            <person name="Poskanzer K.E."/>
            <person name="Rollins M."/>
            <person name="Thuy-Boun P.S."/>
        </authorList>
    </citation>
    <scope>NUCLEOTIDE SEQUENCE [LARGE SCALE GENOMIC DNA]</scope>
    <source>
        <strain evidence="5">F_SG_1</strain>
        <tissue evidence="5">Salivary glands</tissue>
    </source>
</reference>
<proteinExistence type="predicted"/>
<dbReference type="AlphaFoldDB" id="A0AAQ4EZ02"/>
<dbReference type="PANTHER" id="PTHR10972:SF200">
    <property type="entry name" value="OXYSTEROL-BINDING PROTEIN-RELATED PROTEIN 9"/>
    <property type="match status" value="1"/>
</dbReference>
<keyword evidence="1" id="KW-0813">Transport</keyword>
<evidence type="ECO:0000256" key="1">
    <source>
        <dbReference type="ARBA" id="ARBA00022448"/>
    </source>
</evidence>
<accession>A0AAQ4EZ02</accession>
<dbReference type="GO" id="GO:0032934">
    <property type="term" value="F:sterol binding"/>
    <property type="evidence" value="ECO:0007669"/>
    <property type="project" value="TreeGrafter"/>
</dbReference>
<keyword evidence="2" id="KW-0445">Lipid transport</keyword>
<dbReference type="CDD" id="cd13290">
    <property type="entry name" value="PH_ORP9"/>
    <property type="match status" value="1"/>
</dbReference>
<dbReference type="InterPro" id="IPR000648">
    <property type="entry name" value="Oxysterol-bd"/>
</dbReference>
<dbReference type="InterPro" id="IPR001849">
    <property type="entry name" value="PH_domain"/>
</dbReference>
<comment type="caution">
    <text evidence="5">The sequence shown here is derived from an EMBL/GenBank/DDBJ whole genome shotgun (WGS) entry which is preliminary data.</text>
</comment>
<organism evidence="5 6">
    <name type="scientific">Amblyomma americanum</name>
    <name type="common">Lone star tick</name>
    <dbReference type="NCBI Taxonomy" id="6943"/>
    <lineage>
        <taxon>Eukaryota</taxon>
        <taxon>Metazoa</taxon>
        <taxon>Ecdysozoa</taxon>
        <taxon>Arthropoda</taxon>
        <taxon>Chelicerata</taxon>
        <taxon>Arachnida</taxon>
        <taxon>Acari</taxon>
        <taxon>Parasitiformes</taxon>
        <taxon>Ixodida</taxon>
        <taxon>Ixodoidea</taxon>
        <taxon>Ixodidae</taxon>
        <taxon>Amblyomminae</taxon>
        <taxon>Amblyomma</taxon>
    </lineage>
</organism>
<dbReference type="Proteomes" id="UP001321473">
    <property type="component" value="Unassembled WGS sequence"/>
</dbReference>
<dbReference type="InterPro" id="IPR011993">
    <property type="entry name" value="PH-like_dom_sf"/>
</dbReference>
<dbReference type="Pfam" id="PF00169">
    <property type="entry name" value="PH"/>
    <property type="match status" value="1"/>
</dbReference>
<dbReference type="GO" id="GO:0006869">
    <property type="term" value="P:lipid transport"/>
    <property type="evidence" value="ECO:0007669"/>
    <property type="project" value="UniProtKB-KW"/>
</dbReference>
<dbReference type="SMART" id="SM00233">
    <property type="entry name" value="PH"/>
    <property type="match status" value="1"/>
</dbReference>
<keyword evidence="6" id="KW-1185">Reference proteome</keyword>
<evidence type="ECO:0000313" key="6">
    <source>
        <dbReference type="Proteomes" id="UP001321473"/>
    </source>
</evidence>
<name>A0AAQ4EZ02_AMBAM</name>
<dbReference type="GO" id="GO:0005794">
    <property type="term" value="C:Golgi apparatus"/>
    <property type="evidence" value="ECO:0007669"/>
    <property type="project" value="TreeGrafter"/>
</dbReference>
<dbReference type="GO" id="GO:0016020">
    <property type="term" value="C:membrane"/>
    <property type="evidence" value="ECO:0007669"/>
    <property type="project" value="TreeGrafter"/>
</dbReference>
<dbReference type="PANTHER" id="PTHR10972">
    <property type="entry name" value="OXYSTEROL-BINDING PROTEIN-RELATED"/>
    <property type="match status" value="1"/>
</dbReference>
<dbReference type="SUPFAM" id="SSF50729">
    <property type="entry name" value="PH domain-like"/>
    <property type="match status" value="1"/>
</dbReference>
<evidence type="ECO:0000313" key="5">
    <source>
        <dbReference type="EMBL" id="KAK8779738.1"/>
    </source>
</evidence>